<dbReference type="InterPro" id="IPR003591">
    <property type="entry name" value="Leu-rich_rpt_typical-subtyp"/>
</dbReference>
<dbReference type="SUPFAM" id="SSF52058">
    <property type="entry name" value="L domain-like"/>
    <property type="match status" value="2"/>
</dbReference>
<evidence type="ECO:0000256" key="2">
    <source>
        <dbReference type="ARBA" id="ARBA00022737"/>
    </source>
</evidence>
<dbReference type="PANTHER" id="PTHR48051:SF1">
    <property type="entry name" value="RAS SUPPRESSOR PROTEIN 1"/>
    <property type="match status" value="1"/>
</dbReference>
<dbReference type="InterPro" id="IPR032675">
    <property type="entry name" value="LRR_dom_sf"/>
</dbReference>
<feature type="region of interest" description="Disordered" evidence="3">
    <location>
        <begin position="1"/>
        <end position="29"/>
    </location>
</feature>
<dbReference type="Pfam" id="PF23598">
    <property type="entry name" value="LRR_14"/>
    <property type="match status" value="1"/>
</dbReference>
<feature type="domain" description="Disease resistance R13L4/SHOC-2-like LRR" evidence="4">
    <location>
        <begin position="149"/>
        <end position="228"/>
    </location>
</feature>
<keyword evidence="1" id="KW-0433">Leucine-rich repeat</keyword>
<reference evidence="5" key="1">
    <citation type="submission" date="2025-08" db="UniProtKB">
        <authorList>
            <consortium name="Ensembl"/>
        </authorList>
    </citation>
    <scope>IDENTIFICATION</scope>
</reference>
<dbReference type="Gene3D" id="3.80.10.10">
    <property type="entry name" value="Ribonuclease Inhibitor"/>
    <property type="match status" value="5"/>
</dbReference>
<evidence type="ECO:0000313" key="6">
    <source>
        <dbReference type="Proteomes" id="UP000261520"/>
    </source>
</evidence>
<dbReference type="Pfam" id="PF13855">
    <property type="entry name" value="LRR_8"/>
    <property type="match status" value="2"/>
</dbReference>
<dbReference type="GO" id="GO:0005737">
    <property type="term" value="C:cytoplasm"/>
    <property type="evidence" value="ECO:0007669"/>
    <property type="project" value="TreeGrafter"/>
</dbReference>
<dbReference type="FunFam" id="3.80.10.10:FF:000116">
    <property type="entry name" value="Leucine-rich repeat-containing protein 40"/>
    <property type="match status" value="1"/>
</dbReference>
<name>A0A3B4BHQ9_9GOBI</name>
<dbReference type="FunFam" id="3.80.10.10:FF:000193">
    <property type="entry name" value="Leucine-rich repeat-containing protein 40"/>
    <property type="match status" value="1"/>
</dbReference>
<protein>
    <recommendedName>
        <fullName evidence="4">Disease resistance R13L4/SHOC-2-like LRR domain-containing protein</fullName>
    </recommendedName>
</protein>
<dbReference type="InterPro" id="IPR001611">
    <property type="entry name" value="Leu-rich_rpt"/>
</dbReference>
<keyword evidence="6" id="KW-1185">Reference proteome</keyword>
<evidence type="ECO:0000256" key="3">
    <source>
        <dbReference type="SAM" id="MobiDB-lite"/>
    </source>
</evidence>
<keyword evidence="2" id="KW-0677">Repeat</keyword>
<sequence>MRRGRGAHGYDSLSGFRTQQSEPAVPQGLLKNATGTNVYRLNVDPPEEAQQAVSFGGSDRWWEQTDLTKLLLSSNQLTTLSEELRLLPALTTLDLHDNQIQSLPRAIGELQELRQLSNQLRALPLELFSLALLSSLTLQHNLLESLPPELGQLTSLTELNLSRNHLQELPCSLGDLRHLQKLSLEHNQLGSLPDSVGRLRLLDCNNNQLTTLPSSLAQMTSLEQLFLRQNRLTLVPPLPSDSLKELYLADNQISTLGSEQMSGLSVLSSLELRGNKISTLPEGALPSTLTRLDLSNNDIGILPPTLGLLPNLTVLLLEGNPLRGIRRELLNKGTMELLKYLRGRIKVVFPMSCVQLLIFLCPLCSSNKQAESVRDELFDAAAGHCITSVNFSKNQLSSAPSRYTQVPPSFGSIRLMIFPFSNNTLQNLTKLRSIILNFNRFKSFPVVLYELGNLETVLLGNNQVGSVDASRLQALVHLSTLDLSNNDMLHVPPELGLCSALRCLSLEGNPFRTPRAAIVAKGTDAVLEYLRSRIPAS</sequence>
<organism evidence="5 6">
    <name type="scientific">Periophthalmus magnuspinnatus</name>
    <dbReference type="NCBI Taxonomy" id="409849"/>
    <lineage>
        <taxon>Eukaryota</taxon>
        <taxon>Metazoa</taxon>
        <taxon>Chordata</taxon>
        <taxon>Craniata</taxon>
        <taxon>Vertebrata</taxon>
        <taxon>Euteleostomi</taxon>
        <taxon>Actinopterygii</taxon>
        <taxon>Neopterygii</taxon>
        <taxon>Teleostei</taxon>
        <taxon>Neoteleostei</taxon>
        <taxon>Acanthomorphata</taxon>
        <taxon>Gobiaria</taxon>
        <taxon>Gobiiformes</taxon>
        <taxon>Gobioidei</taxon>
        <taxon>Gobiidae</taxon>
        <taxon>Oxudercinae</taxon>
        <taxon>Periophthalmus</taxon>
    </lineage>
</organism>
<dbReference type="InterPro" id="IPR055414">
    <property type="entry name" value="LRR_R13L4/SHOC2-like"/>
</dbReference>
<dbReference type="PROSITE" id="PS51450">
    <property type="entry name" value="LRR"/>
    <property type="match status" value="7"/>
</dbReference>
<dbReference type="Pfam" id="PF00560">
    <property type="entry name" value="LRR_1"/>
    <property type="match status" value="1"/>
</dbReference>
<dbReference type="AlphaFoldDB" id="A0A3B4BHQ9"/>
<dbReference type="Ensembl" id="ENSPMGT00000031319.1">
    <property type="protein sequence ID" value="ENSPMGP00000029428.1"/>
    <property type="gene ID" value="ENSPMGG00000023664.1"/>
</dbReference>
<accession>A0A3B4BHQ9</accession>
<dbReference type="SMART" id="SM00364">
    <property type="entry name" value="LRR_BAC"/>
    <property type="match status" value="10"/>
</dbReference>
<dbReference type="SMART" id="SM00369">
    <property type="entry name" value="LRR_TYP"/>
    <property type="match status" value="11"/>
</dbReference>
<dbReference type="SMART" id="SM00365">
    <property type="entry name" value="LRR_SD22"/>
    <property type="match status" value="3"/>
</dbReference>
<reference evidence="5" key="2">
    <citation type="submission" date="2025-09" db="UniProtKB">
        <authorList>
            <consortium name="Ensembl"/>
        </authorList>
    </citation>
    <scope>IDENTIFICATION</scope>
</reference>
<evidence type="ECO:0000313" key="5">
    <source>
        <dbReference type="Ensembl" id="ENSPMGP00000029428.1"/>
    </source>
</evidence>
<evidence type="ECO:0000259" key="4">
    <source>
        <dbReference type="Pfam" id="PF23598"/>
    </source>
</evidence>
<dbReference type="InterPro" id="IPR050216">
    <property type="entry name" value="LRR_domain-containing"/>
</dbReference>
<dbReference type="PANTHER" id="PTHR48051">
    <property type="match status" value="1"/>
</dbReference>
<evidence type="ECO:0000256" key="1">
    <source>
        <dbReference type="ARBA" id="ARBA00022614"/>
    </source>
</evidence>
<proteinExistence type="predicted"/>
<dbReference type="Proteomes" id="UP000261520">
    <property type="component" value="Unplaced"/>
</dbReference>